<keyword evidence="2" id="KW-1185">Reference proteome</keyword>
<dbReference type="PANTHER" id="PTHR47860:SF1">
    <property type="entry name" value="PEPTIDYL-PROLYL CIS-TRANS ISOMERASE FKBP17-1, CHLOROPLASTIC"/>
    <property type="match status" value="1"/>
</dbReference>
<reference evidence="1 2" key="1">
    <citation type="submission" date="2022-03" db="EMBL/GenBank/DDBJ databases">
        <authorList>
            <person name="Nunn A."/>
            <person name="Chopra R."/>
            <person name="Nunn A."/>
            <person name="Contreras Garrido A."/>
        </authorList>
    </citation>
    <scope>NUCLEOTIDE SEQUENCE [LARGE SCALE GENOMIC DNA]</scope>
</reference>
<name>A0AAU9T8V8_THLAR</name>
<dbReference type="EMBL" id="OU466863">
    <property type="protein sequence ID" value="CAH2078473.1"/>
    <property type="molecule type" value="Genomic_DNA"/>
</dbReference>
<evidence type="ECO:0000313" key="2">
    <source>
        <dbReference type="Proteomes" id="UP000836841"/>
    </source>
</evidence>
<gene>
    <name evidence="1" type="ORF">TAV2_LOCUS25696</name>
</gene>
<feature type="non-terminal residue" evidence="1">
    <location>
        <position position="95"/>
    </location>
</feature>
<protein>
    <recommendedName>
        <fullName evidence="3">Peptidylprolyl isomerase</fullName>
    </recommendedName>
</protein>
<accession>A0AAU9T8V8</accession>
<evidence type="ECO:0000313" key="1">
    <source>
        <dbReference type="EMBL" id="CAH2078473.1"/>
    </source>
</evidence>
<dbReference type="Proteomes" id="UP000836841">
    <property type="component" value="Chromosome 7"/>
</dbReference>
<dbReference type="InterPro" id="IPR044197">
    <property type="entry name" value="FKBP17-1-like"/>
</dbReference>
<organism evidence="1 2">
    <name type="scientific">Thlaspi arvense</name>
    <name type="common">Field penny-cress</name>
    <dbReference type="NCBI Taxonomy" id="13288"/>
    <lineage>
        <taxon>Eukaryota</taxon>
        <taxon>Viridiplantae</taxon>
        <taxon>Streptophyta</taxon>
        <taxon>Embryophyta</taxon>
        <taxon>Tracheophyta</taxon>
        <taxon>Spermatophyta</taxon>
        <taxon>Magnoliopsida</taxon>
        <taxon>eudicotyledons</taxon>
        <taxon>Gunneridae</taxon>
        <taxon>Pentapetalae</taxon>
        <taxon>rosids</taxon>
        <taxon>malvids</taxon>
        <taxon>Brassicales</taxon>
        <taxon>Brassicaceae</taxon>
        <taxon>Thlaspideae</taxon>
        <taxon>Thlaspi</taxon>
    </lineage>
</organism>
<dbReference type="AlphaFoldDB" id="A0AAU9T8V8"/>
<evidence type="ECO:0008006" key="3">
    <source>
        <dbReference type="Google" id="ProtNLM"/>
    </source>
</evidence>
<proteinExistence type="predicted"/>
<dbReference type="PANTHER" id="PTHR47860">
    <property type="entry name" value="PEPTIDYL-PROLYL CIS-TRANS ISOMERASE FKBP17-1, CHLOROPLASTIC"/>
    <property type="match status" value="1"/>
</dbReference>
<sequence>VLPSSLPSISHLDHLSESAHLVLAHHHHHYHLCRLSLSRLFSSPLVASLLLAEFSEIPNSGGVKGLDSRVGDGEVPIEGDQIAIHYYGRLAAKQR</sequence>